<sequence>ADDRRNRSIVSYYVYLDTSLTGTVPDTVSTNSYTASTLLEDAMYYWKVVAVDNDGGTTESSTWSFWTNNANSSPAPFTLLTPAADEETGLMPTFSWNMSSDADMYDSIGYTLSYGSDPMELMDVTAGSDLTYTPDADLMDNTEYLWQVSATDQSGAAYTTALQSFTVNSANDNPEGLVLLNPVNESLITELPLVVVWTPVTDLDGDSIWYDVHLTMSREIVGTTMNNYFIIDSLVEDQEYFIMVTANDNNGGYIESEEHVFNVDLENIAPEPFELVTPEAGEVLTSTTVTFDWEHASDSDPFNIVTYFIHVESDTLSWDYEVTPILSEETILTPEESFPDNRIYHWSVTADDMHGGVTENIGGPRMFVINVENDPPSSFEILSPNQNSIQTDLSPNFSWTAAVDPDPLDSVEYQLDISFPLWPGEYSFYTSETHYTPDFSLDDNTTFFCMVNAHDMNGETVFSGEVVFHTDSIPEPPMNFATVAPENEVEGIATEVEFIWNQTYDPDPLDEIHYQLVYATDWEDSSTY</sequence>
<dbReference type="SUPFAM" id="SSF49265">
    <property type="entry name" value="Fibronectin type III"/>
    <property type="match status" value="2"/>
</dbReference>
<dbReference type="EMBL" id="UINC01049411">
    <property type="protein sequence ID" value="SVB61156.1"/>
    <property type="molecule type" value="Genomic_DNA"/>
</dbReference>
<organism evidence="1">
    <name type="scientific">marine metagenome</name>
    <dbReference type="NCBI Taxonomy" id="408172"/>
    <lineage>
        <taxon>unclassified sequences</taxon>
        <taxon>metagenomes</taxon>
        <taxon>ecological metagenomes</taxon>
    </lineage>
</organism>
<dbReference type="InterPro" id="IPR013783">
    <property type="entry name" value="Ig-like_fold"/>
</dbReference>
<dbReference type="Gene3D" id="2.60.40.10">
    <property type="entry name" value="Immunoglobulins"/>
    <property type="match status" value="4"/>
</dbReference>
<protein>
    <recommendedName>
        <fullName evidence="2">Fibronectin type-III domain-containing protein</fullName>
    </recommendedName>
</protein>
<dbReference type="InterPro" id="IPR036116">
    <property type="entry name" value="FN3_sf"/>
</dbReference>
<feature type="non-terminal residue" evidence="1">
    <location>
        <position position="1"/>
    </location>
</feature>
<dbReference type="AlphaFoldDB" id="A0A382FDJ8"/>
<accession>A0A382FDJ8</accession>
<feature type="non-terminal residue" evidence="1">
    <location>
        <position position="528"/>
    </location>
</feature>
<gene>
    <name evidence="1" type="ORF">METZ01_LOCUS214010</name>
</gene>
<evidence type="ECO:0000313" key="1">
    <source>
        <dbReference type="EMBL" id="SVB61156.1"/>
    </source>
</evidence>
<reference evidence="1" key="1">
    <citation type="submission" date="2018-05" db="EMBL/GenBank/DDBJ databases">
        <authorList>
            <person name="Lanie J.A."/>
            <person name="Ng W.-L."/>
            <person name="Kazmierczak K.M."/>
            <person name="Andrzejewski T.M."/>
            <person name="Davidsen T.M."/>
            <person name="Wayne K.J."/>
            <person name="Tettelin H."/>
            <person name="Glass J.I."/>
            <person name="Rusch D."/>
            <person name="Podicherti R."/>
            <person name="Tsui H.-C.T."/>
            <person name="Winkler M.E."/>
        </authorList>
    </citation>
    <scope>NUCLEOTIDE SEQUENCE</scope>
</reference>
<proteinExistence type="predicted"/>
<evidence type="ECO:0008006" key="2">
    <source>
        <dbReference type="Google" id="ProtNLM"/>
    </source>
</evidence>
<name>A0A382FDJ8_9ZZZZ</name>